<evidence type="ECO:0000313" key="5">
    <source>
        <dbReference type="EMBL" id="KAL2496074.1"/>
    </source>
</evidence>
<dbReference type="PROSITE" id="PS50859">
    <property type="entry name" value="LONGIN"/>
    <property type="match status" value="1"/>
</dbReference>
<dbReference type="AlphaFoldDB" id="A0ABD1S9I9"/>
<dbReference type="InterPro" id="IPR051097">
    <property type="entry name" value="Synaptobrevin-like_transport"/>
</dbReference>
<dbReference type="EMBL" id="JBFOLJ010000011">
    <property type="protein sequence ID" value="KAL2496074.1"/>
    <property type="molecule type" value="Genomic_DNA"/>
</dbReference>
<dbReference type="SUPFAM" id="SSF64356">
    <property type="entry name" value="SNARE-like"/>
    <property type="match status" value="1"/>
</dbReference>
<evidence type="ECO:0000256" key="1">
    <source>
        <dbReference type="ARBA" id="ARBA00008025"/>
    </source>
</evidence>
<comment type="subcellular location">
    <subcellularLocation>
        <location evidence="3">Endomembrane system</location>
        <topology evidence="3">Single-pass type IV membrane protein</topology>
    </subcellularLocation>
</comment>
<proteinExistence type="inferred from homology"/>
<dbReference type="InterPro" id="IPR011012">
    <property type="entry name" value="Longin-like_dom_sf"/>
</dbReference>
<dbReference type="Gene3D" id="3.30.450.50">
    <property type="entry name" value="Longin domain"/>
    <property type="match status" value="1"/>
</dbReference>
<dbReference type="PANTHER" id="PTHR21136">
    <property type="entry name" value="SNARE PROTEINS"/>
    <property type="match status" value="1"/>
</dbReference>
<dbReference type="InterPro" id="IPR010908">
    <property type="entry name" value="Longin_dom"/>
</dbReference>
<evidence type="ECO:0000256" key="3">
    <source>
        <dbReference type="ARBA" id="ARBA00046280"/>
    </source>
</evidence>
<organism evidence="5 6">
    <name type="scientific">Forsythia ovata</name>
    <dbReference type="NCBI Taxonomy" id="205694"/>
    <lineage>
        <taxon>Eukaryota</taxon>
        <taxon>Viridiplantae</taxon>
        <taxon>Streptophyta</taxon>
        <taxon>Embryophyta</taxon>
        <taxon>Tracheophyta</taxon>
        <taxon>Spermatophyta</taxon>
        <taxon>Magnoliopsida</taxon>
        <taxon>eudicotyledons</taxon>
        <taxon>Gunneridae</taxon>
        <taxon>Pentapetalae</taxon>
        <taxon>asterids</taxon>
        <taxon>lamiids</taxon>
        <taxon>Lamiales</taxon>
        <taxon>Oleaceae</taxon>
        <taxon>Forsythieae</taxon>
        <taxon>Forsythia</taxon>
    </lineage>
</organism>
<dbReference type="GO" id="GO:0012505">
    <property type="term" value="C:endomembrane system"/>
    <property type="evidence" value="ECO:0007669"/>
    <property type="project" value="UniProtKB-SubCell"/>
</dbReference>
<dbReference type="Proteomes" id="UP001604277">
    <property type="component" value="Unassembled WGS sequence"/>
</dbReference>
<evidence type="ECO:0000259" key="4">
    <source>
        <dbReference type="PROSITE" id="PS50859"/>
    </source>
</evidence>
<sequence>MAILYEVVARGTFVLSEFNVVTENAPTVVRKILEKLSEANHVKLRQCFSQDRYTFHILRSDGLTFFYMENDTFRSKLYSGKKIKKIKKLQSPFFAKEIIMFL</sequence>
<keyword evidence="6" id="KW-1185">Reference proteome</keyword>
<accession>A0ABD1S9I9</accession>
<comment type="caution">
    <text evidence="5">The sequence shown here is derived from an EMBL/GenBank/DDBJ whole genome shotgun (WGS) entry which is preliminary data.</text>
</comment>
<reference evidence="6" key="1">
    <citation type="submission" date="2024-07" db="EMBL/GenBank/DDBJ databases">
        <title>Two chromosome-level genome assemblies of Korean endemic species Abeliophyllum distichum and Forsythia ovata (Oleaceae).</title>
        <authorList>
            <person name="Jang H."/>
        </authorList>
    </citation>
    <scope>NUCLEOTIDE SEQUENCE [LARGE SCALE GENOMIC DNA]</scope>
</reference>
<evidence type="ECO:0000313" key="6">
    <source>
        <dbReference type="Proteomes" id="UP001604277"/>
    </source>
</evidence>
<gene>
    <name evidence="5" type="ORF">Fot_39831</name>
</gene>
<keyword evidence="2" id="KW-0472">Membrane</keyword>
<protein>
    <submittedName>
        <fullName evidence="5">Vesicle-associated membrane protein</fullName>
    </submittedName>
</protein>
<name>A0ABD1S9I9_9LAMI</name>
<dbReference type="PANTHER" id="PTHR21136:SF214">
    <property type="entry name" value="VESICLE-ASSOCIATED MEMBRANE PROTEIN 714"/>
    <property type="match status" value="1"/>
</dbReference>
<feature type="domain" description="Longin" evidence="4">
    <location>
        <begin position="7"/>
        <end position="77"/>
    </location>
</feature>
<evidence type="ECO:0000256" key="2">
    <source>
        <dbReference type="ARBA" id="ARBA00023136"/>
    </source>
</evidence>
<comment type="similarity">
    <text evidence="1">Belongs to the synaptobrevin family.</text>
</comment>